<feature type="transmembrane region" description="Helical" evidence="1">
    <location>
        <begin position="20"/>
        <end position="40"/>
    </location>
</feature>
<dbReference type="EMBL" id="CP002593">
    <property type="protein sequence ID" value="AEA24255.1"/>
    <property type="molecule type" value="Genomic_DNA"/>
</dbReference>
<dbReference type="CDD" id="cd10917">
    <property type="entry name" value="CE4_NodB_like_6s_7s"/>
    <property type="match status" value="1"/>
</dbReference>
<feature type="domain" description="NodB homology" evidence="2">
    <location>
        <begin position="78"/>
        <end position="259"/>
    </location>
</feature>
<dbReference type="PANTHER" id="PTHR10587">
    <property type="entry name" value="GLYCOSYL TRANSFERASE-RELATED"/>
    <property type="match status" value="1"/>
</dbReference>
<organism evidence="3 4">
    <name type="scientific">Pseudonocardia dioxanivorans (strain ATCC 55486 / DSM 44775 / JCM 13855 / CB1190)</name>
    <dbReference type="NCBI Taxonomy" id="675635"/>
    <lineage>
        <taxon>Bacteria</taxon>
        <taxon>Bacillati</taxon>
        <taxon>Actinomycetota</taxon>
        <taxon>Actinomycetes</taxon>
        <taxon>Pseudonocardiales</taxon>
        <taxon>Pseudonocardiaceae</taxon>
        <taxon>Pseudonocardia</taxon>
    </lineage>
</organism>
<dbReference type="AlphaFoldDB" id="F4CY14"/>
<evidence type="ECO:0000313" key="4">
    <source>
        <dbReference type="Proteomes" id="UP000007809"/>
    </source>
</evidence>
<dbReference type="GO" id="GO:0016810">
    <property type="term" value="F:hydrolase activity, acting on carbon-nitrogen (but not peptide) bonds"/>
    <property type="evidence" value="ECO:0007669"/>
    <property type="project" value="InterPro"/>
</dbReference>
<protein>
    <submittedName>
        <fullName evidence="3">Polysaccharide deacetylase</fullName>
    </submittedName>
</protein>
<dbReference type="InterPro" id="IPR011330">
    <property type="entry name" value="Glyco_hydro/deAcase_b/a-brl"/>
</dbReference>
<accession>F4CY14</accession>
<keyword evidence="1" id="KW-0812">Transmembrane</keyword>
<dbReference type="GO" id="GO:0005975">
    <property type="term" value="P:carbohydrate metabolic process"/>
    <property type="evidence" value="ECO:0007669"/>
    <property type="project" value="InterPro"/>
</dbReference>
<dbReference type="Gene3D" id="3.20.20.370">
    <property type="entry name" value="Glycoside hydrolase/deacetylase"/>
    <property type="match status" value="1"/>
</dbReference>
<dbReference type="SUPFAM" id="SSF88713">
    <property type="entry name" value="Glycoside hydrolase/deacetylase"/>
    <property type="match status" value="1"/>
</dbReference>
<name>F4CY14_PSEUX</name>
<keyword evidence="4" id="KW-1185">Reference proteome</keyword>
<dbReference type="KEGG" id="pdx:Psed_2028"/>
<dbReference type="Proteomes" id="UP000007809">
    <property type="component" value="Chromosome"/>
</dbReference>
<dbReference type="PANTHER" id="PTHR10587:SF137">
    <property type="entry name" value="4-DEOXY-4-FORMAMIDO-L-ARABINOSE-PHOSPHOUNDECAPRENOL DEFORMYLASE ARND-RELATED"/>
    <property type="match status" value="1"/>
</dbReference>
<dbReference type="STRING" id="675635.Psed_2028"/>
<proteinExistence type="predicted"/>
<dbReference type="Pfam" id="PF01522">
    <property type="entry name" value="Polysacc_deac_1"/>
    <property type="match status" value="1"/>
</dbReference>
<sequence length="261" mass="27817">MTTHAQIRPVTPAAPGRPRLNAASAVLTALVFGLVTFLTAPDSPFRAVTPPPPPPPAPVVVQAVPKVLTEVRGQPGARTVALTFDDGPDPTWTPRILDVLRSHGAVATFCQIGNVMAAHPETVAMVAAAGMRMCSHSRTHDESLSTRAESTVVAEIVDVRDRAEHVPGADVEYFRAPGGYWSPTMLTDAATRNLQPLGWSVDPRDWKRPGVDAIVAAVQKQVHPGAIVLLHDGGGNRSQTVAALERLLPWLSAQGYTFTFP</sequence>
<evidence type="ECO:0000256" key="1">
    <source>
        <dbReference type="SAM" id="Phobius"/>
    </source>
</evidence>
<dbReference type="PROSITE" id="PS51677">
    <property type="entry name" value="NODB"/>
    <property type="match status" value="1"/>
</dbReference>
<dbReference type="HOGENOM" id="CLU_021264_2_2_11"/>
<reference evidence="3 4" key="1">
    <citation type="journal article" date="2011" name="J. Bacteriol.">
        <title>Genome sequence of the 1,4-dioxane-degrading Pseudonocardia dioxanivorans strain CB1190.</title>
        <authorList>
            <person name="Sales C.M."/>
            <person name="Mahendra S."/>
            <person name="Grostern A."/>
            <person name="Parales R.E."/>
            <person name="Goodwin L.A."/>
            <person name="Woyke T."/>
            <person name="Nolan M."/>
            <person name="Lapidus A."/>
            <person name="Chertkov O."/>
            <person name="Ovchinnikova G."/>
            <person name="Sczyrba A."/>
            <person name="Alvarez-Cohen L."/>
        </authorList>
    </citation>
    <scope>NUCLEOTIDE SEQUENCE [LARGE SCALE GENOMIC DNA]</scope>
    <source>
        <strain evidence="4">ATCC 55486 / DSM 44775 / JCM 13855 / CB1190</strain>
    </source>
</reference>
<dbReference type="eggNOG" id="COG0726">
    <property type="taxonomic scope" value="Bacteria"/>
</dbReference>
<evidence type="ECO:0000259" key="2">
    <source>
        <dbReference type="PROSITE" id="PS51677"/>
    </source>
</evidence>
<dbReference type="InterPro" id="IPR050248">
    <property type="entry name" value="Polysacc_deacetylase_ArnD"/>
</dbReference>
<keyword evidence="1" id="KW-0472">Membrane</keyword>
<gene>
    <name evidence="3" type="ordered locus">Psed_2028</name>
</gene>
<evidence type="ECO:0000313" key="3">
    <source>
        <dbReference type="EMBL" id="AEA24255.1"/>
    </source>
</evidence>
<keyword evidence="1" id="KW-1133">Transmembrane helix</keyword>
<dbReference type="InterPro" id="IPR002509">
    <property type="entry name" value="NODB_dom"/>
</dbReference>